<dbReference type="Pfam" id="PF22435">
    <property type="entry name" value="MRM3-like_sub_bind"/>
    <property type="match status" value="1"/>
</dbReference>
<reference evidence="6 7" key="1">
    <citation type="submission" date="2018-08" db="EMBL/GenBank/DDBJ databases">
        <title>A genome reference for cultivated species of the human gut microbiota.</title>
        <authorList>
            <person name="Zou Y."/>
            <person name="Xue W."/>
            <person name="Luo G."/>
        </authorList>
    </citation>
    <scope>NUCLEOTIDE SEQUENCE [LARGE SCALE GENOMIC DNA]</scope>
    <source>
        <strain evidence="6 7">AM25-6</strain>
    </source>
</reference>
<comment type="similarity">
    <text evidence="1">Belongs to the class IV-like SAM-binding methyltransferase superfamily. RNA methyltransferase TrmH family.</text>
</comment>
<dbReference type="SUPFAM" id="SSF75217">
    <property type="entry name" value="alpha/beta knot"/>
    <property type="match status" value="1"/>
</dbReference>
<dbReference type="Gene3D" id="3.30.1330.30">
    <property type="match status" value="1"/>
</dbReference>
<evidence type="ECO:0000256" key="1">
    <source>
        <dbReference type="ARBA" id="ARBA00007228"/>
    </source>
</evidence>
<dbReference type="Pfam" id="PF00588">
    <property type="entry name" value="SpoU_methylase"/>
    <property type="match status" value="1"/>
</dbReference>
<feature type="domain" description="MRM3-like substrate binding" evidence="5">
    <location>
        <begin position="15"/>
        <end position="93"/>
    </location>
</feature>
<evidence type="ECO:0000313" key="6">
    <source>
        <dbReference type="EMBL" id="RGD74146.1"/>
    </source>
</evidence>
<dbReference type="GO" id="GO:0032259">
    <property type="term" value="P:methylation"/>
    <property type="evidence" value="ECO:0007669"/>
    <property type="project" value="UniProtKB-KW"/>
</dbReference>
<keyword evidence="3 6" id="KW-0808">Transferase</keyword>
<dbReference type="GO" id="GO:0003723">
    <property type="term" value="F:RNA binding"/>
    <property type="evidence" value="ECO:0007669"/>
    <property type="project" value="InterPro"/>
</dbReference>
<proteinExistence type="inferred from homology"/>
<comment type="caution">
    <text evidence="6">The sequence shown here is derived from an EMBL/GenBank/DDBJ whole genome shotgun (WGS) entry which is preliminary data.</text>
</comment>
<evidence type="ECO:0000259" key="5">
    <source>
        <dbReference type="Pfam" id="PF22435"/>
    </source>
</evidence>
<organism evidence="6 7">
    <name type="scientific">Anaerofustis stercorihominis</name>
    <dbReference type="NCBI Taxonomy" id="214853"/>
    <lineage>
        <taxon>Bacteria</taxon>
        <taxon>Bacillati</taxon>
        <taxon>Bacillota</taxon>
        <taxon>Clostridia</taxon>
        <taxon>Eubacteriales</taxon>
        <taxon>Eubacteriaceae</taxon>
        <taxon>Anaerofustis</taxon>
    </lineage>
</organism>
<dbReference type="PANTHER" id="PTHR43191">
    <property type="entry name" value="RRNA METHYLTRANSFERASE 3"/>
    <property type="match status" value="1"/>
</dbReference>
<dbReference type="GO" id="GO:0006396">
    <property type="term" value="P:RNA processing"/>
    <property type="evidence" value="ECO:0007669"/>
    <property type="project" value="InterPro"/>
</dbReference>
<dbReference type="Proteomes" id="UP000261212">
    <property type="component" value="Unassembled WGS sequence"/>
</dbReference>
<sequence>MSKSKRKAMITSKTNKIIKLIKSLEKKKYQDKYGLYVLEGIKFVKDAVINKNNIIKYIITTEEYTEDYDDALEVDNEIFKYISSTKTPQGVLAVIETKYCDINDINKNDNILYLDTVQDPENVGGLIRSSVCTDFDAVILNSSASPFLSKAVRASAGSIINTKIILDEDYEILKTLKEKGFDIIASTLNGKEDITLNKKNNVLIVGNEGNGISDECLKYATKEVKIPMSGKCESLNANVSGSILMYKIYGFL</sequence>
<dbReference type="InterPro" id="IPR001537">
    <property type="entry name" value="SpoU_MeTrfase"/>
</dbReference>
<gene>
    <name evidence="6" type="ORF">DW687_05105</name>
</gene>
<evidence type="ECO:0000256" key="3">
    <source>
        <dbReference type="ARBA" id="ARBA00022679"/>
    </source>
</evidence>
<accession>A0A3E3DYI7</accession>
<name>A0A3E3DYI7_9FIRM</name>
<dbReference type="GO" id="GO:0008173">
    <property type="term" value="F:RNA methyltransferase activity"/>
    <property type="evidence" value="ECO:0007669"/>
    <property type="project" value="InterPro"/>
</dbReference>
<evidence type="ECO:0000313" key="7">
    <source>
        <dbReference type="Proteomes" id="UP000261212"/>
    </source>
</evidence>
<dbReference type="InterPro" id="IPR051259">
    <property type="entry name" value="rRNA_Methyltransferase"/>
</dbReference>
<dbReference type="InterPro" id="IPR029026">
    <property type="entry name" value="tRNA_m1G_MTases_N"/>
</dbReference>
<dbReference type="SUPFAM" id="SSF55315">
    <property type="entry name" value="L30e-like"/>
    <property type="match status" value="1"/>
</dbReference>
<evidence type="ECO:0000259" key="4">
    <source>
        <dbReference type="Pfam" id="PF00588"/>
    </source>
</evidence>
<protein>
    <submittedName>
        <fullName evidence="6">RNA methyltransferase</fullName>
    </submittedName>
</protein>
<dbReference type="Gene3D" id="3.40.1280.10">
    <property type="match status" value="1"/>
</dbReference>
<dbReference type="InterPro" id="IPR029028">
    <property type="entry name" value="Alpha/beta_knot_MTases"/>
</dbReference>
<dbReference type="InterPro" id="IPR053888">
    <property type="entry name" value="MRM3-like_sub_bind"/>
</dbReference>
<dbReference type="EMBL" id="QUSM01000003">
    <property type="protein sequence ID" value="RGD74146.1"/>
    <property type="molecule type" value="Genomic_DNA"/>
</dbReference>
<dbReference type="PANTHER" id="PTHR43191:SF2">
    <property type="entry name" value="RRNA METHYLTRANSFERASE 3, MITOCHONDRIAL"/>
    <property type="match status" value="1"/>
</dbReference>
<keyword evidence="2 6" id="KW-0489">Methyltransferase</keyword>
<dbReference type="CDD" id="cd18095">
    <property type="entry name" value="SpoU-like_rRNA-MTase"/>
    <property type="match status" value="1"/>
</dbReference>
<feature type="domain" description="tRNA/rRNA methyltransferase SpoU type" evidence="4">
    <location>
        <begin position="111"/>
        <end position="246"/>
    </location>
</feature>
<evidence type="ECO:0000256" key="2">
    <source>
        <dbReference type="ARBA" id="ARBA00022603"/>
    </source>
</evidence>
<dbReference type="AlphaFoldDB" id="A0A3E3DYI7"/>
<dbReference type="InterPro" id="IPR029064">
    <property type="entry name" value="Ribosomal_eL30-like_sf"/>
</dbReference>